<organism evidence="12 13">
    <name type="scientific">Anaeramoeba flamelloides</name>
    <dbReference type="NCBI Taxonomy" id="1746091"/>
    <lineage>
        <taxon>Eukaryota</taxon>
        <taxon>Metamonada</taxon>
        <taxon>Anaeramoebidae</taxon>
        <taxon>Anaeramoeba</taxon>
    </lineage>
</organism>
<dbReference type="PANTHER" id="PTHR24356:SF417">
    <property type="entry name" value="CELL CYCLE PROTEIN KINASE DBF2-RELATED"/>
    <property type="match status" value="1"/>
</dbReference>
<accession>A0ABQ8YJN2</accession>
<dbReference type="EMBL" id="JAOAOG010000158">
    <property type="protein sequence ID" value="KAJ6244805.1"/>
    <property type="molecule type" value="Genomic_DNA"/>
</dbReference>
<gene>
    <name evidence="12" type="ORF">M0813_20896</name>
</gene>
<evidence type="ECO:0000259" key="11">
    <source>
        <dbReference type="PROSITE" id="PS50011"/>
    </source>
</evidence>
<comment type="catalytic activity">
    <reaction evidence="9">
        <text>L-seryl-[protein] + ATP = O-phospho-L-seryl-[protein] + ADP + H(+)</text>
        <dbReference type="Rhea" id="RHEA:17989"/>
        <dbReference type="Rhea" id="RHEA-COMP:9863"/>
        <dbReference type="Rhea" id="RHEA-COMP:11604"/>
        <dbReference type="ChEBI" id="CHEBI:15378"/>
        <dbReference type="ChEBI" id="CHEBI:29999"/>
        <dbReference type="ChEBI" id="CHEBI:30616"/>
        <dbReference type="ChEBI" id="CHEBI:83421"/>
        <dbReference type="ChEBI" id="CHEBI:456216"/>
        <dbReference type="EC" id="2.7.11.1"/>
    </reaction>
</comment>
<protein>
    <recommendedName>
        <fullName evidence="1">non-specific serine/threonine protein kinase</fullName>
        <ecNumber evidence="1">2.7.11.1</ecNumber>
    </recommendedName>
</protein>
<dbReference type="EC" id="2.7.11.1" evidence="1"/>
<dbReference type="Proteomes" id="UP001150062">
    <property type="component" value="Unassembled WGS sequence"/>
</dbReference>
<proteinExistence type="predicted"/>
<feature type="compositionally biased region" description="Acidic residues" evidence="10">
    <location>
        <begin position="148"/>
        <end position="180"/>
    </location>
</feature>
<dbReference type="SUPFAM" id="SSF56112">
    <property type="entry name" value="Protein kinase-like (PK-like)"/>
    <property type="match status" value="1"/>
</dbReference>
<dbReference type="Gene3D" id="3.30.200.20">
    <property type="entry name" value="Phosphorylase Kinase, domain 1"/>
    <property type="match status" value="2"/>
</dbReference>
<dbReference type="PROSITE" id="PS50011">
    <property type="entry name" value="PROTEIN_KINASE_DOM"/>
    <property type="match status" value="1"/>
</dbReference>
<name>A0ABQ8YJN2_9EUKA</name>
<evidence type="ECO:0000256" key="5">
    <source>
        <dbReference type="ARBA" id="ARBA00022741"/>
    </source>
</evidence>
<dbReference type="InterPro" id="IPR000719">
    <property type="entry name" value="Prot_kinase_dom"/>
</dbReference>
<comment type="catalytic activity">
    <reaction evidence="8">
        <text>L-threonyl-[protein] + ATP = O-phospho-L-threonyl-[protein] + ADP + H(+)</text>
        <dbReference type="Rhea" id="RHEA:46608"/>
        <dbReference type="Rhea" id="RHEA-COMP:11060"/>
        <dbReference type="Rhea" id="RHEA-COMP:11605"/>
        <dbReference type="ChEBI" id="CHEBI:15378"/>
        <dbReference type="ChEBI" id="CHEBI:30013"/>
        <dbReference type="ChEBI" id="CHEBI:30616"/>
        <dbReference type="ChEBI" id="CHEBI:61977"/>
        <dbReference type="ChEBI" id="CHEBI:456216"/>
        <dbReference type="EC" id="2.7.11.1"/>
    </reaction>
</comment>
<sequence length="286" mass="33526">MTSNTQKKVKKTFWNRYDQSEERIKEVPKTISEKADMCKRYLDRIDLELNYYLYQRSKRVRKTKLELQNNEVEEERSKVILKEVLNNETEFLRTRRTRIIVEDFITLAKIGQGSYGEVFLVKEKKYGSLTKTKLAQEKKKNKKYVDSQESETDSDETDSDETDSDETDSSETDSSSSDDEETKKSTGQVLALKRVLKSSIKTESQLKNIWTEREVLATLDSPWLVKLFASFQDEQYLYYVMDYHSGGDLKCLLREVGSLNEEATCFYLAEMILTVEDLHKQGFIHR</sequence>
<evidence type="ECO:0000256" key="10">
    <source>
        <dbReference type="SAM" id="MobiDB-lite"/>
    </source>
</evidence>
<comment type="caution">
    <text evidence="12">The sequence shown here is derived from an EMBL/GenBank/DDBJ whole genome shotgun (WGS) entry which is preliminary data.</text>
</comment>
<dbReference type="SMART" id="SM00220">
    <property type="entry name" value="S_TKc"/>
    <property type="match status" value="1"/>
</dbReference>
<keyword evidence="2" id="KW-0723">Serine/threonine-protein kinase</keyword>
<keyword evidence="6 12" id="KW-0418">Kinase</keyword>
<dbReference type="InterPro" id="IPR011009">
    <property type="entry name" value="Kinase-like_dom_sf"/>
</dbReference>
<feature type="region of interest" description="Disordered" evidence="10">
    <location>
        <begin position="140"/>
        <end position="186"/>
    </location>
</feature>
<keyword evidence="4" id="KW-0808">Transferase</keyword>
<dbReference type="Gene3D" id="1.10.510.10">
    <property type="entry name" value="Transferase(Phosphotransferase) domain 1"/>
    <property type="match status" value="1"/>
</dbReference>
<evidence type="ECO:0000313" key="13">
    <source>
        <dbReference type="Proteomes" id="UP001150062"/>
    </source>
</evidence>
<keyword evidence="13" id="KW-1185">Reference proteome</keyword>
<evidence type="ECO:0000256" key="1">
    <source>
        <dbReference type="ARBA" id="ARBA00012513"/>
    </source>
</evidence>
<dbReference type="InterPro" id="IPR050236">
    <property type="entry name" value="Ser_Thr_kinase_AGC"/>
</dbReference>
<reference evidence="12" key="1">
    <citation type="submission" date="2022-08" db="EMBL/GenBank/DDBJ databases">
        <title>Novel sulfate-reducing endosymbionts in the free-living metamonad Anaeramoeba.</title>
        <authorList>
            <person name="Jerlstrom-Hultqvist J."/>
            <person name="Cepicka I."/>
            <person name="Gallot-Lavallee L."/>
            <person name="Salas-Leiva D."/>
            <person name="Curtis B.A."/>
            <person name="Zahonova K."/>
            <person name="Pipaliya S."/>
            <person name="Dacks J."/>
            <person name="Roger A.J."/>
        </authorList>
    </citation>
    <scope>NUCLEOTIDE SEQUENCE</scope>
    <source>
        <strain evidence="12">Schooner1</strain>
    </source>
</reference>
<evidence type="ECO:0000313" key="12">
    <source>
        <dbReference type="EMBL" id="KAJ6244805.1"/>
    </source>
</evidence>
<evidence type="ECO:0000256" key="7">
    <source>
        <dbReference type="ARBA" id="ARBA00022840"/>
    </source>
</evidence>
<dbReference type="PANTHER" id="PTHR24356">
    <property type="entry name" value="SERINE/THREONINE-PROTEIN KINASE"/>
    <property type="match status" value="1"/>
</dbReference>
<evidence type="ECO:0000256" key="2">
    <source>
        <dbReference type="ARBA" id="ARBA00022527"/>
    </source>
</evidence>
<keyword evidence="7" id="KW-0067">ATP-binding</keyword>
<dbReference type="Pfam" id="PF00069">
    <property type="entry name" value="Pkinase"/>
    <property type="match status" value="1"/>
</dbReference>
<keyword evidence="5" id="KW-0547">Nucleotide-binding</keyword>
<evidence type="ECO:0000256" key="9">
    <source>
        <dbReference type="ARBA" id="ARBA00048679"/>
    </source>
</evidence>
<evidence type="ECO:0000256" key="8">
    <source>
        <dbReference type="ARBA" id="ARBA00047899"/>
    </source>
</evidence>
<dbReference type="GO" id="GO:0016301">
    <property type="term" value="F:kinase activity"/>
    <property type="evidence" value="ECO:0007669"/>
    <property type="project" value="UniProtKB-KW"/>
</dbReference>
<keyword evidence="3" id="KW-0597">Phosphoprotein</keyword>
<evidence type="ECO:0000256" key="3">
    <source>
        <dbReference type="ARBA" id="ARBA00022553"/>
    </source>
</evidence>
<evidence type="ECO:0000256" key="6">
    <source>
        <dbReference type="ARBA" id="ARBA00022777"/>
    </source>
</evidence>
<feature type="domain" description="Protein kinase" evidence="11">
    <location>
        <begin position="104"/>
        <end position="286"/>
    </location>
</feature>
<evidence type="ECO:0000256" key="4">
    <source>
        <dbReference type="ARBA" id="ARBA00022679"/>
    </source>
</evidence>